<protein>
    <submittedName>
        <fullName evidence="2">NADPH:quinone oxidoreductase</fullName>
    </submittedName>
</protein>
<evidence type="ECO:0000313" key="3">
    <source>
        <dbReference type="Proteomes" id="UP000219327"/>
    </source>
</evidence>
<dbReference type="Gene3D" id="3.40.50.720">
    <property type="entry name" value="NAD(P)-binding Rossmann-like Domain"/>
    <property type="match status" value="1"/>
</dbReference>
<dbReference type="PANTHER" id="PTHR43677:SF4">
    <property type="entry name" value="QUINONE OXIDOREDUCTASE-LIKE PROTEIN 2"/>
    <property type="match status" value="1"/>
</dbReference>
<dbReference type="GO" id="GO:0016491">
    <property type="term" value="F:oxidoreductase activity"/>
    <property type="evidence" value="ECO:0007669"/>
    <property type="project" value="InterPro"/>
</dbReference>
<dbReference type="InterPro" id="IPR011032">
    <property type="entry name" value="GroES-like_sf"/>
</dbReference>
<organism evidence="2 3">
    <name type="scientific">OM182 bacterium MED-G24</name>
    <dbReference type="NCBI Taxonomy" id="1986255"/>
    <lineage>
        <taxon>Bacteria</taxon>
        <taxon>Pseudomonadati</taxon>
        <taxon>Pseudomonadota</taxon>
        <taxon>Gammaproteobacteria</taxon>
        <taxon>OMG group</taxon>
        <taxon>OM182 clade</taxon>
    </lineage>
</organism>
<dbReference type="SUPFAM" id="SSF51735">
    <property type="entry name" value="NAD(P)-binding Rossmann-fold domains"/>
    <property type="match status" value="1"/>
</dbReference>
<dbReference type="SMART" id="SM00829">
    <property type="entry name" value="PKS_ER"/>
    <property type="match status" value="1"/>
</dbReference>
<feature type="domain" description="Enoyl reductase (ER)" evidence="1">
    <location>
        <begin position="15"/>
        <end position="332"/>
    </location>
</feature>
<dbReference type="InterPro" id="IPR013154">
    <property type="entry name" value="ADH-like_N"/>
</dbReference>
<dbReference type="SUPFAM" id="SSF50129">
    <property type="entry name" value="GroES-like"/>
    <property type="match status" value="1"/>
</dbReference>
<dbReference type="PANTHER" id="PTHR43677">
    <property type="entry name" value="SHORT-CHAIN DEHYDROGENASE/REDUCTASE"/>
    <property type="match status" value="1"/>
</dbReference>
<dbReference type="Gene3D" id="3.90.180.10">
    <property type="entry name" value="Medium-chain alcohol dehydrogenases, catalytic domain"/>
    <property type="match status" value="1"/>
</dbReference>
<dbReference type="AlphaFoldDB" id="A0A2A5WN29"/>
<evidence type="ECO:0000259" key="1">
    <source>
        <dbReference type="SMART" id="SM00829"/>
    </source>
</evidence>
<dbReference type="CDD" id="cd08241">
    <property type="entry name" value="QOR1"/>
    <property type="match status" value="1"/>
</dbReference>
<dbReference type="EMBL" id="NTKD01000042">
    <property type="protein sequence ID" value="PDH37940.1"/>
    <property type="molecule type" value="Genomic_DNA"/>
</dbReference>
<dbReference type="InterPro" id="IPR051397">
    <property type="entry name" value="Zn-ADH-like_protein"/>
</dbReference>
<dbReference type="Proteomes" id="UP000219327">
    <property type="component" value="Unassembled WGS sequence"/>
</dbReference>
<proteinExistence type="predicted"/>
<gene>
    <name evidence="2" type="ORF">CNE99_07555</name>
</gene>
<evidence type="ECO:0000313" key="2">
    <source>
        <dbReference type="EMBL" id="PDH37940.1"/>
    </source>
</evidence>
<comment type="caution">
    <text evidence="2">The sequence shown here is derived from an EMBL/GenBank/DDBJ whole genome shotgun (WGS) entry which is preliminary data.</text>
</comment>
<name>A0A2A5WN29_9GAMM</name>
<dbReference type="Pfam" id="PF08240">
    <property type="entry name" value="ADH_N"/>
    <property type="match status" value="1"/>
</dbReference>
<accession>A0A2A5WN29</accession>
<dbReference type="InterPro" id="IPR013149">
    <property type="entry name" value="ADH-like_C"/>
</dbReference>
<dbReference type="InterPro" id="IPR036291">
    <property type="entry name" value="NAD(P)-bd_dom_sf"/>
</dbReference>
<dbReference type="Pfam" id="PF00107">
    <property type="entry name" value="ADH_zinc_N"/>
    <property type="match status" value="1"/>
</dbReference>
<reference evidence="2 3" key="1">
    <citation type="submission" date="2017-08" db="EMBL/GenBank/DDBJ databases">
        <title>Fine stratification of microbial communities through a metagenomic profile of the photic zone.</title>
        <authorList>
            <person name="Haro-Moreno J.M."/>
            <person name="Lopez-Perez M."/>
            <person name="De La Torre J."/>
            <person name="Picazo A."/>
            <person name="Camacho A."/>
            <person name="Rodriguez-Valera F."/>
        </authorList>
    </citation>
    <scope>NUCLEOTIDE SEQUENCE [LARGE SCALE GENOMIC DNA]</scope>
    <source>
        <strain evidence="2">MED-G24</strain>
    </source>
</reference>
<sequence>MSIGIRTYRCHQIDDDITTISLDEVTLPAPAPHEVQVRLKACAVNFPDILMIQGKYQKKPPLPFAPGGEAAGDVIAVGSNVSDIREGDPVIVGCGHGGFAEAINISSDSVRPMPAGMDYAAAASFQTAYLTAWVALTCRGHLQAGEHLLVHGATGGVGMAAVDLGKHLGAQVIATGGRDDKLAVVKTRGADHVINYSLPDGKLGGFRDEVKALTGGNGADVVYDPVGGDVFDESMRCVNIDARLLTIGFTSGRWPQAAVNLILIKQLSVIGVRAGEFGRTYPERGIENQRAIYDLAASGAISPYVCRAFPLDEAIAAMQMLESRNVVGKCVVTMNNYTPVLDHSID</sequence>
<dbReference type="InterPro" id="IPR020843">
    <property type="entry name" value="ER"/>
</dbReference>